<comment type="similarity">
    <text evidence="1">Belongs to the AB hydrolase superfamily. AB hydrolase 2 family.</text>
</comment>
<evidence type="ECO:0000313" key="6">
    <source>
        <dbReference type="EMBL" id="CAE0063406.1"/>
    </source>
</evidence>
<sequence length="399" mass="43217">MTSRGEPEIGLSDGSLGSDGLFEDADDELDEDFLPLSTNQPWLQQYFEAGGNPAPQEGGRETLNSEHGARGFSFKSFLGRETGSQTFMEEGAAISRGSVSRATNSAYDIVGNNVQVTFKDINHGAEPPEDDVQAFPVRNSDDSKPCTPRSRPERFGSKKAENEVGFPLEHDLRKGFCGGAEGVIMTPKGEHSATVIFLHEIGEHADYWVEPFARHGQLNVKYVLPCAPRRKVNGLIRDSQKRAWCGTRANSSENSEDKVGILCSVARVSAIIDEEVRKGIPASRIVIGGFGQGGAVAVNAALRFENRLGGCICLCSWLALCSDLPGCMSLASPATPIVMLQGKRDLSVSRKRVARDSKILSEYCESVTYKELGGVGHSAHPALLKCLSEKLEQLLSTER</sequence>
<dbReference type="InterPro" id="IPR050565">
    <property type="entry name" value="LYPA1-2/EST-like"/>
</dbReference>
<dbReference type="EMBL" id="HBHW01040946">
    <property type="protein sequence ID" value="CAE0063406.1"/>
    <property type="molecule type" value="Transcribed_RNA"/>
</dbReference>
<evidence type="ECO:0000313" key="5">
    <source>
        <dbReference type="EMBL" id="CAE0063402.1"/>
    </source>
</evidence>
<dbReference type="PANTHER" id="PTHR10655">
    <property type="entry name" value="LYSOPHOSPHOLIPASE-RELATED"/>
    <property type="match status" value="1"/>
</dbReference>
<feature type="domain" description="Phospholipase/carboxylesterase/thioesterase" evidence="4">
    <location>
        <begin position="183"/>
        <end position="392"/>
    </location>
</feature>
<organism evidence="5">
    <name type="scientific">Rhodosorus marinus</name>
    <dbReference type="NCBI Taxonomy" id="101924"/>
    <lineage>
        <taxon>Eukaryota</taxon>
        <taxon>Rhodophyta</taxon>
        <taxon>Stylonematophyceae</taxon>
        <taxon>Stylonematales</taxon>
        <taxon>Stylonemataceae</taxon>
        <taxon>Rhodosorus</taxon>
    </lineage>
</organism>
<reference evidence="5" key="1">
    <citation type="submission" date="2021-01" db="EMBL/GenBank/DDBJ databases">
        <authorList>
            <person name="Corre E."/>
            <person name="Pelletier E."/>
            <person name="Niang G."/>
            <person name="Scheremetjew M."/>
            <person name="Finn R."/>
            <person name="Kale V."/>
            <person name="Holt S."/>
            <person name="Cochrane G."/>
            <person name="Meng A."/>
            <person name="Brown T."/>
            <person name="Cohen L."/>
        </authorList>
    </citation>
    <scope>NUCLEOTIDE SEQUENCE</scope>
    <source>
        <strain evidence="5">CCMP 769</strain>
    </source>
</reference>
<dbReference type="GO" id="GO:0005737">
    <property type="term" value="C:cytoplasm"/>
    <property type="evidence" value="ECO:0007669"/>
    <property type="project" value="TreeGrafter"/>
</dbReference>
<feature type="compositionally biased region" description="Basic and acidic residues" evidence="3">
    <location>
        <begin position="58"/>
        <end position="68"/>
    </location>
</feature>
<dbReference type="PANTHER" id="PTHR10655:SF17">
    <property type="entry name" value="LYSOPHOSPHOLIPASE-LIKE PROTEIN 1"/>
    <property type="match status" value="1"/>
</dbReference>
<keyword evidence="2" id="KW-0378">Hydrolase</keyword>
<proteinExistence type="inferred from homology"/>
<name>A0A7S3A7T5_9RHOD</name>
<dbReference type="AlphaFoldDB" id="A0A7S3A7T5"/>
<evidence type="ECO:0000256" key="2">
    <source>
        <dbReference type="ARBA" id="ARBA00022801"/>
    </source>
</evidence>
<feature type="compositionally biased region" description="Basic and acidic residues" evidence="3">
    <location>
        <begin position="139"/>
        <end position="159"/>
    </location>
</feature>
<feature type="compositionally biased region" description="Low complexity" evidence="3">
    <location>
        <begin position="10"/>
        <end position="20"/>
    </location>
</feature>
<evidence type="ECO:0000256" key="1">
    <source>
        <dbReference type="ARBA" id="ARBA00006499"/>
    </source>
</evidence>
<dbReference type="EMBL" id="HBHW01040941">
    <property type="protein sequence ID" value="CAE0063402.1"/>
    <property type="molecule type" value="Transcribed_RNA"/>
</dbReference>
<dbReference type="InterPro" id="IPR003140">
    <property type="entry name" value="PLipase/COase/thioEstase"/>
</dbReference>
<dbReference type="Gene3D" id="3.40.50.1820">
    <property type="entry name" value="alpha/beta hydrolase"/>
    <property type="match status" value="1"/>
</dbReference>
<dbReference type="InterPro" id="IPR029058">
    <property type="entry name" value="AB_hydrolase_fold"/>
</dbReference>
<gene>
    <name evidence="5" type="ORF">RMAR00112_LOCUS31474</name>
    <name evidence="6" type="ORF">RMAR00112_LOCUS31478</name>
</gene>
<feature type="region of interest" description="Disordered" evidence="3">
    <location>
        <begin position="1"/>
        <end position="29"/>
    </location>
</feature>
<dbReference type="GO" id="GO:0008474">
    <property type="term" value="F:palmitoyl-(protein) hydrolase activity"/>
    <property type="evidence" value="ECO:0007669"/>
    <property type="project" value="TreeGrafter"/>
</dbReference>
<dbReference type="SUPFAM" id="SSF53474">
    <property type="entry name" value="alpha/beta-Hydrolases"/>
    <property type="match status" value="1"/>
</dbReference>
<evidence type="ECO:0000256" key="3">
    <source>
        <dbReference type="SAM" id="MobiDB-lite"/>
    </source>
</evidence>
<feature type="region of interest" description="Disordered" evidence="3">
    <location>
        <begin position="121"/>
        <end position="159"/>
    </location>
</feature>
<protein>
    <recommendedName>
        <fullName evidence="4">Phospholipase/carboxylesterase/thioesterase domain-containing protein</fullName>
    </recommendedName>
</protein>
<evidence type="ECO:0000259" key="4">
    <source>
        <dbReference type="Pfam" id="PF02230"/>
    </source>
</evidence>
<dbReference type="GO" id="GO:0052689">
    <property type="term" value="F:carboxylic ester hydrolase activity"/>
    <property type="evidence" value="ECO:0007669"/>
    <property type="project" value="TreeGrafter"/>
</dbReference>
<accession>A0A7S3A7T5</accession>
<dbReference type="Pfam" id="PF02230">
    <property type="entry name" value="Abhydrolase_2"/>
    <property type="match status" value="1"/>
</dbReference>
<feature type="region of interest" description="Disordered" evidence="3">
    <location>
        <begin position="48"/>
        <end position="68"/>
    </location>
</feature>